<protein>
    <recommendedName>
        <fullName evidence="1">Fimbrial-type adhesion domain-containing protein</fullName>
    </recommendedName>
</protein>
<dbReference type="EMBL" id="LS483470">
    <property type="protein sequence ID" value="SQI43518.1"/>
    <property type="molecule type" value="Genomic_DNA"/>
</dbReference>
<gene>
    <name evidence="2" type="ORF">NCTC12151_03114</name>
</gene>
<evidence type="ECO:0000313" key="3">
    <source>
        <dbReference type="Proteomes" id="UP000249005"/>
    </source>
</evidence>
<sequence>MVRGEEPVNKTIYALAYIGATVMASIAAPQTIAATYNVTAAWSSGSVLGQPAAWCSYIIPDERPLTIPRTLVVGNDIPNGTEIYSWGYGEAFSDFIVTCTSSGIRGGGNNIDAYMDSRLVLSTNSSGYIPLNDSGLALKLWFRFNNPPGFDYTGCGGVSANCEYYDTSYYAPSYTTKVPSGTEVEGSPAGYTMQGATQVMRKFRTSITPVDYIFLTHRGSISVRMSLVKIGTIQYNSPLKVLNSSVLRNDIRLNTASTSLNGFLDGTGITIAPPACQLKTTDYTVPMGRWAADSITYVGAPVYGSSVPVNLSLECSSKVNHVRFRFEDTGSSLSSNNISLYDTAGGNKIDGLEIELFYNGTKVNVDNSTLTDTGSHGSFVSFDPVFDSFSTATFQARYVQKAAVTRSGANYTGPVTGMVNMYVTYD</sequence>
<dbReference type="SUPFAM" id="SSF49401">
    <property type="entry name" value="Bacterial adhesins"/>
    <property type="match status" value="1"/>
</dbReference>
<dbReference type="GO" id="GO:0007155">
    <property type="term" value="P:cell adhesion"/>
    <property type="evidence" value="ECO:0007669"/>
    <property type="project" value="InterPro"/>
</dbReference>
<dbReference type="GO" id="GO:0009289">
    <property type="term" value="C:pilus"/>
    <property type="evidence" value="ECO:0007669"/>
    <property type="project" value="InterPro"/>
</dbReference>
<dbReference type="InterPro" id="IPR000259">
    <property type="entry name" value="Adhesion_dom_fimbrial"/>
</dbReference>
<dbReference type="InterPro" id="IPR008966">
    <property type="entry name" value="Adhesion_dom_sf"/>
</dbReference>
<feature type="domain" description="Fimbrial-type adhesion" evidence="1">
    <location>
        <begin position="270"/>
        <end position="426"/>
    </location>
</feature>
<dbReference type="InterPro" id="IPR036937">
    <property type="entry name" value="Adhesion_dom_fimbrial_sf"/>
</dbReference>
<reference evidence="2 3" key="1">
    <citation type="submission" date="2018-06" db="EMBL/GenBank/DDBJ databases">
        <authorList>
            <consortium name="Pathogen Informatics"/>
            <person name="Doyle S."/>
        </authorList>
    </citation>
    <scope>NUCLEOTIDE SEQUENCE [LARGE SCALE GENOMIC DNA]</scope>
    <source>
        <strain evidence="2 3">NCTC12151</strain>
    </source>
</reference>
<dbReference type="Gene3D" id="2.60.40.1090">
    <property type="entry name" value="Fimbrial-type adhesion domain"/>
    <property type="match status" value="1"/>
</dbReference>
<accession>A0A2X4V5N3</accession>
<name>A0A2X4V5N3_9GAMM</name>
<dbReference type="Gene3D" id="2.60.40.3310">
    <property type="match status" value="1"/>
</dbReference>
<dbReference type="AlphaFoldDB" id="A0A2X4V5N3"/>
<evidence type="ECO:0000313" key="2">
    <source>
        <dbReference type="EMBL" id="SQI43518.1"/>
    </source>
</evidence>
<keyword evidence="3" id="KW-1185">Reference proteome</keyword>
<dbReference type="Proteomes" id="UP000249005">
    <property type="component" value="Chromosome 1"/>
</dbReference>
<dbReference type="KEGG" id="lri:NCTC12151_03114"/>
<organism evidence="2 3">
    <name type="scientific">Leminorella richardii</name>
    <dbReference type="NCBI Taxonomy" id="158841"/>
    <lineage>
        <taxon>Bacteria</taxon>
        <taxon>Pseudomonadati</taxon>
        <taxon>Pseudomonadota</taxon>
        <taxon>Gammaproteobacteria</taxon>
        <taxon>Enterobacterales</taxon>
        <taxon>Budviciaceae</taxon>
        <taxon>Leminorella</taxon>
    </lineage>
</organism>
<proteinExistence type="predicted"/>
<evidence type="ECO:0000259" key="1">
    <source>
        <dbReference type="Pfam" id="PF00419"/>
    </source>
</evidence>
<dbReference type="Pfam" id="PF00419">
    <property type="entry name" value="Fimbrial"/>
    <property type="match status" value="1"/>
</dbReference>